<protein>
    <submittedName>
        <fullName evidence="2">TNF receptor associated factor 5</fullName>
    </submittedName>
</protein>
<dbReference type="PANTHER" id="PTHR10131">
    <property type="entry name" value="TNF RECEPTOR ASSOCIATED FACTOR"/>
    <property type="match status" value="1"/>
</dbReference>
<evidence type="ECO:0000259" key="1">
    <source>
        <dbReference type="PROSITE" id="PS50144"/>
    </source>
</evidence>
<dbReference type="GO" id="GO:0043122">
    <property type="term" value="P:regulation of canonical NF-kappaB signal transduction"/>
    <property type="evidence" value="ECO:0007669"/>
    <property type="project" value="TreeGrafter"/>
</dbReference>
<dbReference type="InterPro" id="IPR008974">
    <property type="entry name" value="TRAF-like"/>
</dbReference>
<name>A0A0F7GY08_SCHMD</name>
<sequence length="186" mass="21502">ERLRNELVAYKIGKDLDISTTDSMLSSADSNSTSSFILKQVKEHIAPFEWKITNFMEKHERAISGEKLTVYSEPFYSHKNGYKIQLRIDPNGDEAVKALYLSVSFGIIGGEYDDELDWPMTKQVKISLINQKTGLVHISKRYKFDSVLKKSKCIFFKPISRFEDDEDYFFGTLKLSNFSVLFNNQK</sequence>
<feature type="non-terminal residue" evidence="2">
    <location>
        <position position="1"/>
    </location>
</feature>
<dbReference type="InterPro" id="IPR002083">
    <property type="entry name" value="MATH/TRAF_dom"/>
</dbReference>
<dbReference type="Pfam" id="PF22486">
    <property type="entry name" value="MATH_2"/>
    <property type="match status" value="1"/>
</dbReference>
<proteinExistence type="evidence at transcript level"/>
<dbReference type="EMBL" id="KM981954">
    <property type="protein sequence ID" value="AKG62132.1"/>
    <property type="molecule type" value="mRNA"/>
</dbReference>
<feature type="non-terminal residue" evidence="2">
    <location>
        <position position="186"/>
    </location>
</feature>
<evidence type="ECO:0000313" key="2">
    <source>
        <dbReference type="EMBL" id="AKG62132.1"/>
    </source>
</evidence>
<dbReference type="SUPFAM" id="SSF49599">
    <property type="entry name" value="TRAF domain-like"/>
    <property type="match status" value="1"/>
</dbReference>
<reference evidence="2" key="1">
    <citation type="journal article" date="2015" name="BMC Genomics">
        <title>Digital gene expression approach over multiple RNA-Seq data sets to detect neoblast transcriptional changes in Schmidtea mediterranea.</title>
        <authorList>
            <person name="Rodriguez-Esteban G."/>
            <person name="Gonzalez-Sastre A."/>
            <person name="Rojo-Laguna J.I."/>
            <person name="Salo E."/>
            <person name="Abril J.F."/>
        </authorList>
    </citation>
    <scope>NUCLEOTIDE SEQUENCE</scope>
    <source>
        <strain evidence="2">BCN10</strain>
    </source>
</reference>
<dbReference type="PROSITE" id="PS50144">
    <property type="entry name" value="MATH"/>
    <property type="match status" value="1"/>
</dbReference>
<dbReference type="AlphaFoldDB" id="A0A0F7GY08"/>
<dbReference type="Gene3D" id="2.60.210.10">
    <property type="entry name" value="Apoptosis, Tumor Necrosis Factor Receptor Associated Protein 2, Chain A"/>
    <property type="match status" value="1"/>
</dbReference>
<keyword evidence="2" id="KW-0675">Receptor</keyword>
<dbReference type="PANTHER" id="PTHR10131:SF94">
    <property type="entry name" value="TNF RECEPTOR-ASSOCIATED FACTOR 4"/>
    <property type="match status" value="1"/>
</dbReference>
<feature type="domain" description="MATH" evidence="1">
    <location>
        <begin position="45"/>
        <end position="186"/>
    </location>
</feature>
<organism evidence="2">
    <name type="scientific">Schmidtea mediterranea</name>
    <name type="common">Freshwater planarian flatworm</name>
    <dbReference type="NCBI Taxonomy" id="79327"/>
    <lineage>
        <taxon>Eukaryota</taxon>
        <taxon>Metazoa</taxon>
        <taxon>Spiralia</taxon>
        <taxon>Lophotrochozoa</taxon>
        <taxon>Platyhelminthes</taxon>
        <taxon>Rhabditophora</taxon>
        <taxon>Seriata</taxon>
        <taxon>Tricladida</taxon>
        <taxon>Continenticola</taxon>
        <taxon>Geoplanoidea</taxon>
        <taxon>Dugesiidae</taxon>
        <taxon>Schmidtea</taxon>
    </lineage>
</organism>
<accession>A0A0F7GY08</accession>